<dbReference type="Pfam" id="PF00852">
    <property type="entry name" value="Glyco_transf_10"/>
    <property type="match status" value="1"/>
</dbReference>
<keyword evidence="3 5" id="KW-0328">Glycosyltransferase</keyword>
<organism evidence="8 9">
    <name type="scientific">Micromonas commoda (strain RCC299 / NOUM17 / CCMP2709)</name>
    <name type="common">Picoplanktonic green alga</name>
    <dbReference type="NCBI Taxonomy" id="296587"/>
    <lineage>
        <taxon>Eukaryota</taxon>
        <taxon>Viridiplantae</taxon>
        <taxon>Chlorophyta</taxon>
        <taxon>Mamiellophyceae</taxon>
        <taxon>Mamiellales</taxon>
        <taxon>Mamiellaceae</taxon>
        <taxon>Micromonas</taxon>
    </lineage>
</organism>
<dbReference type="OrthoDB" id="498742at2759"/>
<protein>
    <recommendedName>
        <fullName evidence="5">Fucosyltransferase</fullName>
        <ecNumber evidence="5">2.4.1.-</ecNumber>
    </recommendedName>
</protein>
<dbReference type="Gene3D" id="3.40.50.11660">
    <property type="entry name" value="Glycosyl transferase family 10, C-terminal domain"/>
    <property type="match status" value="1"/>
</dbReference>
<evidence type="ECO:0000256" key="1">
    <source>
        <dbReference type="ARBA" id="ARBA00004922"/>
    </source>
</evidence>
<feature type="domain" description="Fucosyltransferase C-terminal" evidence="7">
    <location>
        <begin position="303"/>
        <end position="451"/>
    </location>
</feature>
<evidence type="ECO:0000256" key="4">
    <source>
        <dbReference type="ARBA" id="ARBA00022679"/>
    </source>
</evidence>
<evidence type="ECO:0000313" key="8">
    <source>
        <dbReference type="EMBL" id="ACO70628.1"/>
    </source>
</evidence>
<dbReference type="RefSeq" id="XP_002509370.1">
    <property type="nucleotide sequence ID" value="XM_002509324.1"/>
</dbReference>
<dbReference type="PANTHER" id="PTHR11929:SF194">
    <property type="entry name" value="ALPHA-(1,3)-FUCOSYLTRANSFERASE 10"/>
    <property type="match status" value="1"/>
</dbReference>
<feature type="region of interest" description="Disordered" evidence="6">
    <location>
        <begin position="32"/>
        <end position="60"/>
    </location>
</feature>
<proteinExistence type="inferred from homology"/>
<evidence type="ECO:0000256" key="2">
    <source>
        <dbReference type="ARBA" id="ARBA00008919"/>
    </source>
</evidence>
<gene>
    <name evidence="8" type="ORF">MICPUN_62931</name>
</gene>
<feature type="compositionally biased region" description="Low complexity" evidence="6">
    <location>
        <begin position="32"/>
        <end position="50"/>
    </location>
</feature>
<dbReference type="GO" id="GO:0032580">
    <property type="term" value="C:Golgi cisterna membrane"/>
    <property type="evidence" value="ECO:0007669"/>
    <property type="project" value="UniProtKB-SubCell"/>
</dbReference>
<dbReference type="SUPFAM" id="SSF53756">
    <property type="entry name" value="UDP-Glycosyltransferase/glycogen phosphorylase"/>
    <property type="match status" value="1"/>
</dbReference>
<dbReference type="EC" id="2.4.1.-" evidence="5"/>
<dbReference type="InterPro" id="IPR001503">
    <property type="entry name" value="Glyco_trans_10"/>
</dbReference>
<dbReference type="CAZy" id="GT10">
    <property type="family name" value="Glycosyltransferase Family 10"/>
</dbReference>
<dbReference type="InParanoid" id="C1FJM9"/>
<dbReference type="GO" id="GO:0046920">
    <property type="term" value="F:alpha-(1-&gt;3)-fucosyltransferase activity"/>
    <property type="evidence" value="ECO:0007669"/>
    <property type="project" value="TreeGrafter"/>
</dbReference>
<comment type="subcellular location">
    <subcellularLocation>
        <location evidence="5">Golgi apparatus</location>
        <location evidence="5">Golgi stack membrane</location>
        <topology evidence="5">Single-pass type II membrane protein</topology>
    </subcellularLocation>
</comment>
<dbReference type="KEGG" id="mis:MICPUN_62931"/>
<reference evidence="8 9" key="1">
    <citation type="journal article" date="2009" name="Science">
        <title>Green evolution and dynamic adaptations revealed by genomes of the marine picoeukaryotes Micromonas.</title>
        <authorList>
            <person name="Worden A.Z."/>
            <person name="Lee J.H."/>
            <person name="Mock T."/>
            <person name="Rouze P."/>
            <person name="Simmons M.P."/>
            <person name="Aerts A.L."/>
            <person name="Allen A.E."/>
            <person name="Cuvelier M.L."/>
            <person name="Derelle E."/>
            <person name="Everett M.V."/>
            <person name="Foulon E."/>
            <person name="Grimwood J."/>
            <person name="Gundlach H."/>
            <person name="Henrissat B."/>
            <person name="Napoli C."/>
            <person name="McDonald S.M."/>
            <person name="Parker M.S."/>
            <person name="Rombauts S."/>
            <person name="Salamov A."/>
            <person name="Von Dassow P."/>
            <person name="Badger J.H."/>
            <person name="Coutinho P.M."/>
            <person name="Demir E."/>
            <person name="Dubchak I."/>
            <person name="Gentemann C."/>
            <person name="Eikrem W."/>
            <person name="Gready J.E."/>
            <person name="John U."/>
            <person name="Lanier W."/>
            <person name="Lindquist E.A."/>
            <person name="Lucas S."/>
            <person name="Mayer K.F."/>
            <person name="Moreau H."/>
            <person name="Not F."/>
            <person name="Otillar R."/>
            <person name="Panaud O."/>
            <person name="Pangilinan J."/>
            <person name="Paulsen I."/>
            <person name="Piegu B."/>
            <person name="Poliakov A."/>
            <person name="Robbens S."/>
            <person name="Schmutz J."/>
            <person name="Toulza E."/>
            <person name="Wyss T."/>
            <person name="Zelensky A."/>
            <person name="Zhou K."/>
            <person name="Armbrust E.V."/>
            <person name="Bhattacharya D."/>
            <person name="Goodenough U.W."/>
            <person name="Van de Peer Y."/>
            <person name="Grigoriev I.V."/>
        </authorList>
    </citation>
    <scope>NUCLEOTIDE SEQUENCE [LARGE SCALE GENOMIC DNA]</scope>
    <source>
        <strain evidence="9">RCC299 / NOUM17</strain>
    </source>
</reference>
<keyword evidence="9" id="KW-1185">Reference proteome</keyword>
<evidence type="ECO:0000256" key="3">
    <source>
        <dbReference type="ARBA" id="ARBA00022676"/>
    </source>
</evidence>
<evidence type="ECO:0000256" key="5">
    <source>
        <dbReference type="RuleBase" id="RU003832"/>
    </source>
</evidence>
<sequence length="562" mass="62364">MRESNNHSRSGRGVWTAVATVAVSALALTGRAASRRAAGVSDQSSSLGAGRSRRGGWRERRDAWRPEEDRLAAAMRADPVYHRYLPTIYPGFDVNSDDWWHKPRGEVPSLGAASADDERRDFDLPGLPPRRAGVPSTNDDRRPAHGRRHDNTNKNKKKNQFKVCLDNGAGSWDVAFAKGIENLFHPGVCFDTVEQNNCHANADVVIFNEHDFIWGGAHRNAARGGRIELPEKAHPSQVYLYFAHEAAGGFGAELRDKSFTSQFDYLSYVDKRRSAMWWPFGPSLRSLTDDFEWFRKRREARVPAVAWLASDCVAQPRVSILRSIADAFPVFSMGECLRNAPPPAGGLPRRGAVDPASHASFQRAMSDYMFYYAVENAGACAGYATEKVWMALSRGSVPLYFGTDDVYELLPDRDAIVDLREYDSVESLARKLHAIATDEREWAKAHAWRYRDPSTWPREFRTLLRTTSTDVKYGVCDVLMKGPRGYHKSRERPRQARCDDGVKVLGRTLGGIGGWGEVRGESGGALRAPTEHLHRRCGAATGACWSLSRPGEGGKGGKGGRG</sequence>
<keyword evidence="5" id="KW-0472">Membrane</keyword>
<dbReference type="InterPro" id="IPR055270">
    <property type="entry name" value="Glyco_tran_10_C"/>
</dbReference>
<comment type="similarity">
    <text evidence="2 5">Belongs to the glycosyltransferase 10 family.</text>
</comment>
<feature type="region of interest" description="Disordered" evidence="6">
    <location>
        <begin position="108"/>
        <end position="159"/>
    </location>
</feature>
<name>C1FJM9_MICCC</name>
<comment type="pathway">
    <text evidence="1">Protein modification; protein glycosylation.</text>
</comment>
<dbReference type="Proteomes" id="UP000002009">
    <property type="component" value="Chromosome 12"/>
</dbReference>
<dbReference type="GeneID" id="8248255"/>
<keyword evidence="5" id="KW-0333">Golgi apparatus</keyword>
<accession>C1FJM9</accession>
<dbReference type="PANTHER" id="PTHR11929">
    <property type="entry name" value="ALPHA- 1,3 -FUCOSYLTRANSFERASE"/>
    <property type="match status" value="1"/>
</dbReference>
<evidence type="ECO:0000256" key="6">
    <source>
        <dbReference type="SAM" id="MobiDB-lite"/>
    </source>
</evidence>
<dbReference type="eggNOG" id="KOG2619">
    <property type="taxonomic scope" value="Eukaryota"/>
</dbReference>
<dbReference type="AlphaFoldDB" id="C1FJM9"/>
<dbReference type="InterPro" id="IPR038577">
    <property type="entry name" value="GT10-like_C_sf"/>
</dbReference>
<feature type="compositionally biased region" description="Basic and acidic residues" evidence="6">
    <location>
        <begin position="138"/>
        <end position="153"/>
    </location>
</feature>
<evidence type="ECO:0000259" key="7">
    <source>
        <dbReference type="Pfam" id="PF00852"/>
    </source>
</evidence>
<keyword evidence="4 5" id="KW-0808">Transferase</keyword>
<evidence type="ECO:0000313" key="9">
    <source>
        <dbReference type="Proteomes" id="UP000002009"/>
    </source>
</evidence>
<dbReference type="EMBL" id="CP001577">
    <property type="protein sequence ID" value="ACO70628.1"/>
    <property type="molecule type" value="Genomic_DNA"/>
</dbReference>
<dbReference type="UniPathway" id="UPA00378"/>
<keyword evidence="5" id="KW-0812">Transmembrane</keyword>